<dbReference type="EMBL" id="JPEO01000003">
    <property type="protein sequence ID" value="KFZ37986.1"/>
    <property type="molecule type" value="Genomic_DNA"/>
</dbReference>
<dbReference type="InterPro" id="IPR050565">
    <property type="entry name" value="LYPA1-2/EST-like"/>
</dbReference>
<dbReference type="GO" id="GO:0016787">
    <property type="term" value="F:hydrolase activity"/>
    <property type="evidence" value="ECO:0007669"/>
    <property type="project" value="UniProtKB-KW"/>
</dbReference>
<dbReference type="Proteomes" id="UP000029264">
    <property type="component" value="Unassembled WGS sequence"/>
</dbReference>
<dbReference type="eggNOG" id="COG0400">
    <property type="taxonomic scope" value="Bacteria"/>
</dbReference>
<sequence>MAKHVVILLHGVGSNGANMAALAQQWQQALPDVLWVAPNAPFTSDFGNGYQWFSLQNISDAERPSRIAAARSSLDQLLQNLFSQHDIDPSVDQIILVGFSQGSMMSLDMLVSARTPLAGVVAFSGRLASPTPYQFERALPVLLVHGLSDNAIAYTESEKAAAALTTLGHQVQTQFEPSLTHAISPQGAATALKFIQHCFE</sequence>
<gene>
    <name evidence="4" type="ORF">HR45_05600</name>
</gene>
<dbReference type="InterPro" id="IPR029058">
    <property type="entry name" value="AB_hydrolase_fold"/>
</dbReference>
<accession>A0A094K013</accession>
<keyword evidence="5" id="KW-1185">Reference proteome</keyword>
<proteinExistence type="inferred from homology"/>
<keyword evidence="2" id="KW-0378">Hydrolase</keyword>
<comment type="similarity">
    <text evidence="1">Belongs to the AB hydrolase superfamily. AB hydrolase 2 family.</text>
</comment>
<dbReference type="PANTHER" id="PTHR10655">
    <property type="entry name" value="LYSOPHOSPHOLIPASE-RELATED"/>
    <property type="match status" value="1"/>
</dbReference>
<dbReference type="STRING" id="1515746.HR45_05600"/>
<dbReference type="OrthoDB" id="9801763at2"/>
<dbReference type="Pfam" id="PF02230">
    <property type="entry name" value="Abhydrolase_2"/>
    <property type="match status" value="1"/>
</dbReference>
<evidence type="ECO:0000313" key="5">
    <source>
        <dbReference type="Proteomes" id="UP000029264"/>
    </source>
</evidence>
<feature type="domain" description="Phospholipase/carboxylesterase/thioesterase" evidence="3">
    <location>
        <begin position="2"/>
        <end position="198"/>
    </location>
</feature>
<dbReference type="PANTHER" id="PTHR10655:SF17">
    <property type="entry name" value="LYSOPHOSPHOLIPASE-LIKE PROTEIN 1"/>
    <property type="match status" value="1"/>
</dbReference>
<evidence type="ECO:0000256" key="1">
    <source>
        <dbReference type="ARBA" id="ARBA00006499"/>
    </source>
</evidence>
<evidence type="ECO:0000259" key="3">
    <source>
        <dbReference type="Pfam" id="PF02230"/>
    </source>
</evidence>
<name>A0A094K013_9GAMM</name>
<evidence type="ECO:0000256" key="2">
    <source>
        <dbReference type="ARBA" id="ARBA00022801"/>
    </source>
</evidence>
<dbReference type="SUPFAM" id="SSF53474">
    <property type="entry name" value="alpha/beta-Hydrolases"/>
    <property type="match status" value="1"/>
</dbReference>
<protein>
    <submittedName>
        <fullName evidence="4">Phospholipase</fullName>
    </submittedName>
</protein>
<dbReference type="AlphaFoldDB" id="A0A094K013"/>
<comment type="caution">
    <text evidence="4">The sequence shown here is derived from an EMBL/GenBank/DDBJ whole genome shotgun (WGS) entry which is preliminary data.</text>
</comment>
<dbReference type="InterPro" id="IPR003140">
    <property type="entry name" value="PLipase/COase/thioEstase"/>
</dbReference>
<dbReference type="RefSeq" id="WP_037440555.1">
    <property type="nucleotide sequence ID" value="NZ_JPEO01000003.1"/>
</dbReference>
<dbReference type="Gene3D" id="3.40.50.1820">
    <property type="entry name" value="alpha/beta hydrolase"/>
    <property type="match status" value="1"/>
</dbReference>
<organism evidence="4 5">
    <name type="scientific">Shewanella mangrovi</name>
    <dbReference type="NCBI Taxonomy" id="1515746"/>
    <lineage>
        <taxon>Bacteria</taxon>
        <taxon>Pseudomonadati</taxon>
        <taxon>Pseudomonadota</taxon>
        <taxon>Gammaproteobacteria</taxon>
        <taxon>Alteromonadales</taxon>
        <taxon>Shewanellaceae</taxon>
        <taxon>Shewanella</taxon>
    </lineage>
</organism>
<evidence type="ECO:0000313" key="4">
    <source>
        <dbReference type="EMBL" id="KFZ37986.1"/>
    </source>
</evidence>
<reference evidence="4 5" key="1">
    <citation type="submission" date="2014-06" db="EMBL/GenBank/DDBJ databases">
        <title>Shewanella sp. YQH10.</title>
        <authorList>
            <person name="Liu Y."/>
            <person name="Zeng R."/>
        </authorList>
    </citation>
    <scope>NUCLEOTIDE SEQUENCE [LARGE SCALE GENOMIC DNA]</scope>
    <source>
        <strain evidence="4 5">YQH10</strain>
    </source>
</reference>